<protein>
    <submittedName>
        <fullName evidence="1">DUF4442 domain-containing protein</fullName>
    </submittedName>
</protein>
<dbReference type="InterPro" id="IPR027961">
    <property type="entry name" value="DUF4442"/>
</dbReference>
<dbReference type="STRING" id="1452487.AVW16_06955"/>
<dbReference type="RefSeq" id="WP_066610383.1">
    <property type="nucleotide sequence ID" value="NZ_LQQU01000009.1"/>
</dbReference>
<gene>
    <name evidence="1" type="ORF">AVW16_06955</name>
</gene>
<evidence type="ECO:0000313" key="1">
    <source>
        <dbReference type="EMBL" id="KZE34205.1"/>
    </source>
</evidence>
<keyword evidence="2" id="KW-1185">Reference proteome</keyword>
<dbReference type="AlphaFoldDB" id="A0A165FU47"/>
<comment type="caution">
    <text evidence="1">The sequence shown here is derived from an EMBL/GenBank/DDBJ whole genome shotgun (WGS) entry which is preliminary data.</text>
</comment>
<dbReference type="EMBL" id="LQQU01000009">
    <property type="protein sequence ID" value="KZE34205.1"/>
    <property type="molecule type" value="Genomic_DNA"/>
</dbReference>
<dbReference type="InterPro" id="IPR029069">
    <property type="entry name" value="HotDog_dom_sf"/>
</dbReference>
<dbReference type="Proteomes" id="UP000076625">
    <property type="component" value="Unassembled WGS sequence"/>
</dbReference>
<reference evidence="2" key="1">
    <citation type="submission" date="2016-01" db="EMBL/GenBank/DDBJ databases">
        <title>Draft genome of Chromobacterium sp. F49.</title>
        <authorList>
            <person name="Hong K.W."/>
        </authorList>
    </citation>
    <scope>NUCLEOTIDE SEQUENCE [LARGE SCALE GENOMIC DNA]</scope>
    <source>
        <strain evidence="2">CN10</strain>
    </source>
</reference>
<name>A0A165FU47_9NEIS</name>
<sequence>MNRSPNRMSRLAARCNALPPPLRSPILTRLFARLVPFLGTASLRFDRVTPHQVVVSIRNRRKVQNHIKGVHAAAMALLAETATGFVVGMNVPDDKLMLLKSMRVNYQRRSQGDMRAVATLSEEQIDGFFRADKGEVTVPVVVTDASGEAPIACEMVWAWVPKKRERTGEGA</sequence>
<dbReference type="CDD" id="cd03443">
    <property type="entry name" value="PaaI_thioesterase"/>
    <property type="match status" value="1"/>
</dbReference>
<dbReference type="SUPFAM" id="SSF54637">
    <property type="entry name" value="Thioesterase/thiol ester dehydrase-isomerase"/>
    <property type="match status" value="1"/>
</dbReference>
<dbReference type="Gene3D" id="3.10.129.10">
    <property type="entry name" value="Hotdog Thioesterase"/>
    <property type="match status" value="1"/>
</dbReference>
<proteinExistence type="predicted"/>
<accession>A0A165FU47</accession>
<organism evidence="1 2">
    <name type="scientific">Crenobacter luteus</name>
    <dbReference type="NCBI Taxonomy" id="1452487"/>
    <lineage>
        <taxon>Bacteria</taxon>
        <taxon>Pseudomonadati</taxon>
        <taxon>Pseudomonadota</taxon>
        <taxon>Betaproteobacteria</taxon>
        <taxon>Neisseriales</taxon>
        <taxon>Neisseriaceae</taxon>
        <taxon>Crenobacter</taxon>
    </lineage>
</organism>
<evidence type="ECO:0000313" key="2">
    <source>
        <dbReference type="Proteomes" id="UP000076625"/>
    </source>
</evidence>
<dbReference type="Pfam" id="PF14539">
    <property type="entry name" value="DUF4442"/>
    <property type="match status" value="1"/>
</dbReference>